<evidence type="ECO:0000259" key="1">
    <source>
        <dbReference type="Pfam" id="PF01548"/>
    </source>
</evidence>
<dbReference type="GO" id="GO:0003677">
    <property type="term" value="F:DNA binding"/>
    <property type="evidence" value="ECO:0007669"/>
    <property type="project" value="InterPro"/>
</dbReference>
<feature type="domain" description="Transposase IS110-like N-terminal" evidence="1">
    <location>
        <begin position="16"/>
        <end position="139"/>
    </location>
</feature>
<organism evidence="2 3">
    <name type="scientific">Dysgonomonas gadei ATCC BAA-286</name>
    <dbReference type="NCBI Taxonomy" id="742766"/>
    <lineage>
        <taxon>Bacteria</taxon>
        <taxon>Pseudomonadati</taxon>
        <taxon>Bacteroidota</taxon>
        <taxon>Bacteroidia</taxon>
        <taxon>Bacteroidales</taxon>
        <taxon>Dysgonomonadaceae</taxon>
        <taxon>Dysgonomonas</taxon>
    </lineage>
</organism>
<dbReference type="PANTHER" id="PTHR33055">
    <property type="entry name" value="TRANSPOSASE FOR INSERTION SEQUENCE ELEMENT IS1111A"/>
    <property type="match status" value="1"/>
</dbReference>
<dbReference type="eggNOG" id="COG3547">
    <property type="taxonomic scope" value="Bacteria"/>
</dbReference>
<dbReference type="InterPro" id="IPR002525">
    <property type="entry name" value="Transp_IS110-like_N"/>
</dbReference>
<dbReference type="InterPro" id="IPR047650">
    <property type="entry name" value="Transpos_IS110"/>
</dbReference>
<reference evidence="2 3" key="1">
    <citation type="submission" date="2011-04" db="EMBL/GenBank/DDBJ databases">
        <title>The Genome Sequence of Dysgonomonas gadei ATCC BAA-286.</title>
        <authorList>
            <consortium name="The Broad Institute Genome Sequencing Platform"/>
            <person name="Earl A."/>
            <person name="Ward D."/>
            <person name="Feldgarden M."/>
            <person name="Gevers D."/>
            <person name="Pudlo N."/>
            <person name="Martens E."/>
            <person name="Allen-Vercoe E."/>
            <person name="Young S.K."/>
            <person name="Zeng Q."/>
            <person name="Gargeya S."/>
            <person name="Fitzgerald M."/>
            <person name="Haas B."/>
            <person name="Abouelleil A."/>
            <person name="Alvarado L."/>
            <person name="Arachchi H.M."/>
            <person name="Berlin A."/>
            <person name="Brown A."/>
            <person name="Chapman S.B."/>
            <person name="Chen Z."/>
            <person name="Dunbar C."/>
            <person name="Freedman E."/>
            <person name="Gearin G."/>
            <person name="Gellesch M."/>
            <person name="Goldberg J."/>
            <person name="Griggs A."/>
            <person name="Gujja S."/>
            <person name="Heiman D."/>
            <person name="Howarth C."/>
            <person name="Larson L."/>
            <person name="Lui A."/>
            <person name="MacDonald P.J.P."/>
            <person name="Mehta T."/>
            <person name="Montmayeur A."/>
            <person name="Murphy C."/>
            <person name="Neiman D."/>
            <person name="Pearson M."/>
            <person name="Priest M."/>
            <person name="Roberts A."/>
            <person name="Saif S."/>
            <person name="Shea T."/>
            <person name="Shenoy N."/>
            <person name="Sisk P."/>
            <person name="Stolte C."/>
            <person name="Sykes S."/>
            <person name="Yandava C."/>
            <person name="Wortman J."/>
            <person name="Nusbaum C."/>
            <person name="Birren B."/>
        </authorList>
    </citation>
    <scope>NUCLEOTIDE SEQUENCE [LARGE SCALE GENOMIC DNA]</scope>
    <source>
        <strain evidence="2 3">ATCC BAA-286</strain>
    </source>
</reference>
<evidence type="ECO:0000313" key="3">
    <source>
        <dbReference type="Proteomes" id="UP000004913"/>
    </source>
</evidence>
<sequence>MRQSKGLDFKGQNIYVGIDVHLKSWAVAILSESSVLKKFSQDPQPEALHRFLVTNYPGATYYSVYEAGFSGFWTHHKLTELGINNIVVNPADVPTMSREKLRKTDAVDCGKLARGLRAGDLRGIYVPRAEILEIRSLIRL</sequence>
<dbReference type="HOGENOM" id="CLU_1990133_0_0_10"/>
<dbReference type="AlphaFoldDB" id="F5J168"/>
<dbReference type="Pfam" id="PF01548">
    <property type="entry name" value="DEDD_Tnp_IS110"/>
    <property type="match status" value="1"/>
</dbReference>
<evidence type="ECO:0000313" key="2">
    <source>
        <dbReference type="EMBL" id="EGK00442.1"/>
    </source>
</evidence>
<name>F5J168_9BACT</name>
<dbReference type="GO" id="GO:0004803">
    <property type="term" value="F:transposase activity"/>
    <property type="evidence" value="ECO:0007669"/>
    <property type="project" value="InterPro"/>
</dbReference>
<dbReference type="PANTHER" id="PTHR33055:SF15">
    <property type="entry name" value="TRANSPOSASE-RELATED"/>
    <property type="match status" value="1"/>
</dbReference>
<comment type="caution">
    <text evidence="2">The sequence shown here is derived from an EMBL/GenBank/DDBJ whole genome shotgun (WGS) entry which is preliminary data.</text>
</comment>
<dbReference type="OrthoDB" id="964423at2"/>
<feature type="non-terminal residue" evidence="2">
    <location>
        <position position="140"/>
    </location>
</feature>
<dbReference type="GO" id="GO:0006313">
    <property type="term" value="P:DNA transposition"/>
    <property type="evidence" value="ECO:0007669"/>
    <property type="project" value="InterPro"/>
</dbReference>
<accession>F5J168</accession>
<proteinExistence type="predicted"/>
<gene>
    <name evidence="2" type="ORF">HMPREF9455_03085</name>
</gene>
<dbReference type="STRING" id="742766.HMPREF9455_03085"/>
<dbReference type="Proteomes" id="UP000004913">
    <property type="component" value="Unassembled WGS sequence"/>
</dbReference>
<dbReference type="EMBL" id="ADLV01000036">
    <property type="protein sequence ID" value="EGK00442.1"/>
    <property type="molecule type" value="Genomic_DNA"/>
</dbReference>
<keyword evidence="3" id="KW-1185">Reference proteome</keyword>
<protein>
    <recommendedName>
        <fullName evidence="1">Transposase IS110-like N-terminal domain-containing protein</fullName>
    </recommendedName>
</protein>
<dbReference type="RefSeq" id="WP_006800618.1">
    <property type="nucleotide sequence ID" value="NZ_GL891987.1"/>
</dbReference>